<evidence type="ECO:0000313" key="7">
    <source>
        <dbReference type="EMBL" id="MFD2204824.1"/>
    </source>
</evidence>
<evidence type="ECO:0000256" key="3">
    <source>
        <dbReference type="ARBA" id="ARBA00022964"/>
    </source>
</evidence>
<proteinExistence type="predicted"/>
<dbReference type="PANTHER" id="PTHR16557:SF2">
    <property type="entry name" value="NUCLEIC ACID DIOXYGENASE ALKBH1"/>
    <property type="match status" value="1"/>
</dbReference>
<comment type="cofactor">
    <cofactor evidence="1">
        <name>Fe(2+)</name>
        <dbReference type="ChEBI" id="CHEBI:29033"/>
    </cofactor>
</comment>
<keyword evidence="2" id="KW-0479">Metal-binding</keyword>
<dbReference type="PROSITE" id="PS51471">
    <property type="entry name" value="FE2OG_OXY"/>
    <property type="match status" value="1"/>
</dbReference>
<dbReference type="Pfam" id="PF13532">
    <property type="entry name" value="2OG-FeII_Oxy_2"/>
    <property type="match status" value="1"/>
</dbReference>
<dbReference type="EMBL" id="JBHUII010000001">
    <property type="protein sequence ID" value="MFD2204824.1"/>
    <property type="molecule type" value="Genomic_DNA"/>
</dbReference>
<dbReference type="InterPro" id="IPR037151">
    <property type="entry name" value="AlkB-like_sf"/>
</dbReference>
<dbReference type="Gene3D" id="2.60.120.590">
    <property type="entry name" value="Alpha-ketoglutarate-dependent dioxygenase AlkB-like"/>
    <property type="match status" value="1"/>
</dbReference>
<dbReference type="PANTHER" id="PTHR16557">
    <property type="entry name" value="ALKYLATED DNA REPAIR PROTEIN ALKB-RELATED"/>
    <property type="match status" value="1"/>
</dbReference>
<dbReference type="RefSeq" id="WP_380248783.1">
    <property type="nucleotide sequence ID" value="NZ_JBHUII010000001.1"/>
</dbReference>
<gene>
    <name evidence="7" type="ORF">ACFSKO_04355</name>
</gene>
<reference evidence="8" key="1">
    <citation type="journal article" date="2019" name="Int. J. Syst. Evol. Microbiol.">
        <title>The Global Catalogue of Microorganisms (GCM) 10K type strain sequencing project: providing services to taxonomists for standard genome sequencing and annotation.</title>
        <authorList>
            <consortium name="The Broad Institute Genomics Platform"/>
            <consortium name="The Broad Institute Genome Sequencing Center for Infectious Disease"/>
            <person name="Wu L."/>
            <person name="Ma J."/>
        </authorList>
    </citation>
    <scope>NUCLEOTIDE SEQUENCE [LARGE SCALE GENOMIC DNA]</scope>
    <source>
        <strain evidence="8">CGMCC 4.7192</strain>
    </source>
</reference>
<evidence type="ECO:0000259" key="6">
    <source>
        <dbReference type="PROSITE" id="PS51471"/>
    </source>
</evidence>
<dbReference type="InterPro" id="IPR005123">
    <property type="entry name" value="Oxoglu/Fe-dep_dioxygenase_dom"/>
</dbReference>
<evidence type="ECO:0000313" key="8">
    <source>
        <dbReference type="Proteomes" id="UP001597294"/>
    </source>
</evidence>
<dbReference type="InterPro" id="IPR004574">
    <property type="entry name" value="Alkb"/>
</dbReference>
<evidence type="ECO:0000256" key="5">
    <source>
        <dbReference type="ARBA" id="ARBA00023004"/>
    </source>
</evidence>
<keyword evidence="3 7" id="KW-0223">Dioxygenase</keyword>
<evidence type="ECO:0000256" key="1">
    <source>
        <dbReference type="ARBA" id="ARBA00001954"/>
    </source>
</evidence>
<dbReference type="GO" id="GO:0051213">
    <property type="term" value="F:dioxygenase activity"/>
    <property type="evidence" value="ECO:0007669"/>
    <property type="project" value="UniProtKB-KW"/>
</dbReference>
<keyword evidence="5" id="KW-0408">Iron</keyword>
<evidence type="ECO:0000256" key="4">
    <source>
        <dbReference type="ARBA" id="ARBA00023002"/>
    </source>
</evidence>
<organism evidence="7 8">
    <name type="scientific">Kiloniella antarctica</name>
    <dbReference type="NCBI Taxonomy" id="1550907"/>
    <lineage>
        <taxon>Bacteria</taxon>
        <taxon>Pseudomonadati</taxon>
        <taxon>Pseudomonadota</taxon>
        <taxon>Alphaproteobacteria</taxon>
        <taxon>Rhodospirillales</taxon>
        <taxon>Kiloniellaceae</taxon>
        <taxon>Kiloniella</taxon>
    </lineage>
</organism>
<accession>A0ABW5BJ12</accession>
<protein>
    <submittedName>
        <fullName evidence="7">Alpha-ketoglutarate-dependent dioxygenase AlkB family protein</fullName>
    </submittedName>
</protein>
<feature type="domain" description="Fe2OG dioxygenase" evidence="6">
    <location>
        <begin position="98"/>
        <end position="200"/>
    </location>
</feature>
<dbReference type="Proteomes" id="UP001597294">
    <property type="component" value="Unassembled WGS sequence"/>
</dbReference>
<comment type="caution">
    <text evidence="7">The sequence shown here is derived from an EMBL/GenBank/DDBJ whole genome shotgun (WGS) entry which is preliminary data.</text>
</comment>
<keyword evidence="4" id="KW-0560">Oxidoreductase</keyword>
<evidence type="ECO:0000256" key="2">
    <source>
        <dbReference type="ARBA" id="ARBA00022723"/>
    </source>
</evidence>
<dbReference type="InterPro" id="IPR027450">
    <property type="entry name" value="AlkB-like"/>
</dbReference>
<dbReference type="SUPFAM" id="SSF51197">
    <property type="entry name" value="Clavaminate synthase-like"/>
    <property type="match status" value="1"/>
</dbReference>
<name>A0ABW5BJ12_9PROT</name>
<keyword evidence="8" id="KW-1185">Reference proteome</keyword>
<sequence>MIPGFKYFPEYLNKDEQKSLLEKLRNKIQQNPLFEPQMPSTGKPFSVKMTNFGSLGWVSDKNQGYRYQATHPSTKSPWLPIPDILLKLWNDLADYPEEPECCLLNYYHNEKSKMGLHRDEDEEDQIAPVFSLSLGDTAMFKIGGLTRKGPSNFIKLASGDVVILGGKARKAYHGVDRILHGSSQLLKHGGRINLTMRRVTPPKIHTL</sequence>